<feature type="non-terminal residue" evidence="1">
    <location>
        <position position="168"/>
    </location>
</feature>
<dbReference type="Proteomes" id="UP000270094">
    <property type="component" value="Unassembled WGS sequence"/>
</dbReference>
<name>A0A3P7JN89_STRVU</name>
<sequence length="168" mass="19730">MTVIDSEARLCMEFNYTDRTVVQNFRDLLDNRLNSKNVHKILNEDEDSDEDDGDDNDIDAFSNSSSVKWYQKEIWQLSKLPYYEDLEKQANKTLADIKTGLAHSIILNDPVTGLMHWVPELERYIDYYGRRISKEDHILFVRLLNCLVKKGNTFRDVKIAMHCLNKLI</sequence>
<proteinExistence type="predicted"/>
<evidence type="ECO:0000313" key="1">
    <source>
        <dbReference type="EMBL" id="VDM81469.1"/>
    </source>
</evidence>
<keyword evidence="2" id="KW-1185">Reference proteome</keyword>
<gene>
    <name evidence="1" type="ORF">SVUK_LOCUS16467</name>
</gene>
<dbReference type="OrthoDB" id="17907at2759"/>
<dbReference type="AlphaFoldDB" id="A0A3P7JN89"/>
<dbReference type="EMBL" id="UYYB01113053">
    <property type="protein sequence ID" value="VDM81469.1"/>
    <property type="molecule type" value="Genomic_DNA"/>
</dbReference>
<protein>
    <submittedName>
        <fullName evidence="1">Uncharacterized protein</fullName>
    </submittedName>
</protein>
<organism evidence="1 2">
    <name type="scientific">Strongylus vulgaris</name>
    <name type="common">Blood worm</name>
    <dbReference type="NCBI Taxonomy" id="40348"/>
    <lineage>
        <taxon>Eukaryota</taxon>
        <taxon>Metazoa</taxon>
        <taxon>Ecdysozoa</taxon>
        <taxon>Nematoda</taxon>
        <taxon>Chromadorea</taxon>
        <taxon>Rhabditida</taxon>
        <taxon>Rhabditina</taxon>
        <taxon>Rhabditomorpha</taxon>
        <taxon>Strongyloidea</taxon>
        <taxon>Strongylidae</taxon>
        <taxon>Strongylus</taxon>
    </lineage>
</organism>
<evidence type="ECO:0000313" key="2">
    <source>
        <dbReference type="Proteomes" id="UP000270094"/>
    </source>
</evidence>
<accession>A0A3P7JN89</accession>
<reference evidence="1 2" key="1">
    <citation type="submission" date="2018-11" db="EMBL/GenBank/DDBJ databases">
        <authorList>
            <consortium name="Pathogen Informatics"/>
        </authorList>
    </citation>
    <scope>NUCLEOTIDE SEQUENCE [LARGE SCALE GENOMIC DNA]</scope>
</reference>